<dbReference type="InterPro" id="IPR020568">
    <property type="entry name" value="Ribosomal_Su5_D2-typ_SF"/>
</dbReference>
<comment type="subcellular location">
    <subcellularLocation>
        <location evidence="1">Mitochondrion</location>
    </subcellularLocation>
</comment>
<evidence type="ECO:0000256" key="4">
    <source>
        <dbReference type="ARBA" id="ARBA00023128"/>
    </source>
</evidence>
<comment type="similarity">
    <text evidence="2 10">Belongs to the universal ribosomal protein uS5 family.</text>
</comment>
<keyword evidence="3 9" id="KW-0689">Ribosomal protein</keyword>
<accession>A0A6G1S486</accession>
<dbReference type="Gene3D" id="3.30.230.10">
    <property type="match status" value="1"/>
</dbReference>
<dbReference type="InterPro" id="IPR000851">
    <property type="entry name" value="Ribosomal_uS5"/>
</dbReference>
<dbReference type="Gene3D" id="3.30.160.20">
    <property type="match status" value="1"/>
</dbReference>
<keyword evidence="4" id="KW-0496">Mitochondrion</keyword>
<dbReference type="Pfam" id="PF00333">
    <property type="entry name" value="Ribosomal_S5"/>
    <property type="match status" value="1"/>
</dbReference>
<dbReference type="InterPro" id="IPR005324">
    <property type="entry name" value="Ribosomal_uS5_C"/>
</dbReference>
<organism evidence="12">
    <name type="scientific">Aceria tosichella</name>
    <name type="common">wheat curl mite</name>
    <dbReference type="NCBI Taxonomy" id="561515"/>
    <lineage>
        <taxon>Eukaryota</taxon>
        <taxon>Metazoa</taxon>
        <taxon>Ecdysozoa</taxon>
        <taxon>Arthropoda</taxon>
        <taxon>Chelicerata</taxon>
        <taxon>Arachnida</taxon>
        <taxon>Acari</taxon>
        <taxon>Acariformes</taxon>
        <taxon>Trombidiformes</taxon>
        <taxon>Prostigmata</taxon>
        <taxon>Eupodina</taxon>
        <taxon>Eriophyoidea</taxon>
        <taxon>Eriophyidae</taxon>
        <taxon>Eriophyinae</taxon>
        <taxon>Aceriini</taxon>
        <taxon>Aceria</taxon>
    </lineage>
</organism>
<dbReference type="InterPro" id="IPR013810">
    <property type="entry name" value="Ribosomal_uS5_N"/>
</dbReference>
<dbReference type="GO" id="GO:0003735">
    <property type="term" value="F:structural constituent of ribosome"/>
    <property type="evidence" value="ECO:0007669"/>
    <property type="project" value="UniProtKB-UniRule"/>
</dbReference>
<dbReference type="GO" id="GO:0005743">
    <property type="term" value="C:mitochondrial inner membrane"/>
    <property type="evidence" value="ECO:0007669"/>
    <property type="project" value="UniProtKB-ARBA"/>
</dbReference>
<gene>
    <name evidence="12" type="primary">Mrps5</name>
    <name evidence="12" type="ORF">g.20162</name>
</gene>
<evidence type="ECO:0000256" key="10">
    <source>
        <dbReference type="RuleBase" id="RU003823"/>
    </source>
</evidence>
<dbReference type="SUPFAM" id="SSF54768">
    <property type="entry name" value="dsRNA-binding domain-like"/>
    <property type="match status" value="1"/>
</dbReference>
<dbReference type="FunFam" id="3.30.230.10:FF:000002">
    <property type="entry name" value="30S ribosomal protein S5"/>
    <property type="match status" value="1"/>
</dbReference>
<dbReference type="EMBL" id="GGYP01000544">
    <property type="protein sequence ID" value="MDE45315.1"/>
    <property type="molecule type" value="Transcribed_RNA"/>
</dbReference>
<evidence type="ECO:0000256" key="9">
    <source>
        <dbReference type="PROSITE-ProRule" id="PRU00268"/>
    </source>
</evidence>
<protein>
    <recommendedName>
        <fullName evidence="6">Small ribosomal subunit protein uS5m</fullName>
    </recommendedName>
    <alternativeName>
        <fullName evidence="7">28S ribosomal protein S5, mitochondrial</fullName>
    </alternativeName>
</protein>
<dbReference type="AlphaFoldDB" id="A0A6G1S486"/>
<dbReference type="Pfam" id="PF21251">
    <property type="entry name" value="Ribosomal_uS5m_N"/>
    <property type="match status" value="1"/>
</dbReference>
<evidence type="ECO:0000256" key="5">
    <source>
        <dbReference type="ARBA" id="ARBA00023274"/>
    </source>
</evidence>
<evidence type="ECO:0000256" key="2">
    <source>
        <dbReference type="ARBA" id="ARBA00008945"/>
    </source>
</evidence>
<dbReference type="FunFam" id="3.30.160.20:FF:000022">
    <property type="entry name" value="28S ribosomal protein S5, mitochondrial"/>
    <property type="match status" value="1"/>
</dbReference>
<dbReference type="PANTHER" id="PTHR48277">
    <property type="entry name" value="MITOCHONDRIAL RIBOSOMAL PROTEIN S5"/>
    <property type="match status" value="1"/>
</dbReference>
<dbReference type="SUPFAM" id="SSF54211">
    <property type="entry name" value="Ribosomal protein S5 domain 2-like"/>
    <property type="match status" value="1"/>
</dbReference>
<sequence length="395" mass="44508">MPSSFFCKSTAANVWKSVISVSAAGKKRGRGKGTGRVIAKDFNRGQQIGVGRHKLILPGLNTSVFAAKKPVEIQDLGKNDEFQEKLQAVRNEMNTFRKFRELPIERGFSGRRAHGRHAGQPDDHNETSFDGFDSIVLMLRPIQNMTGVMGRTKSMQALVVAGNKNGLAGFGMASGKDGRAVVRHARNRAAQALVYIPRFEGHTVMHDFFSRYYQTTVFVERKPRGHGINAHRVIKAICEMFGITDLYANVEGVTRNQINMTKAFFLGLMNQKSYQDIANEKQLHLVDVREENYFYPQILASPEGPVKTDSDIAKSGENLDFTYYINDGRVKLVTPKRKPFYEGDATWYKHLDRLDYGKNREKTKLILAAKYGSTKVLDVFPHFKTNAASFNRDDT</sequence>
<feature type="domain" description="S5 DRBM" evidence="11">
    <location>
        <begin position="150"/>
        <end position="196"/>
    </location>
</feature>
<evidence type="ECO:0000256" key="3">
    <source>
        <dbReference type="ARBA" id="ARBA00022980"/>
    </source>
</evidence>
<keyword evidence="5 9" id="KW-0687">Ribonucleoprotein</keyword>
<dbReference type="PANTHER" id="PTHR48277:SF1">
    <property type="entry name" value="MITOCHONDRIAL RIBOSOMAL PROTEIN S5"/>
    <property type="match status" value="1"/>
</dbReference>
<dbReference type="GO" id="GO:0006412">
    <property type="term" value="P:translation"/>
    <property type="evidence" value="ECO:0007669"/>
    <property type="project" value="InterPro"/>
</dbReference>
<evidence type="ECO:0000256" key="8">
    <source>
        <dbReference type="ARBA" id="ARBA00062683"/>
    </source>
</evidence>
<name>A0A6G1S486_9ACAR</name>
<evidence type="ECO:0000256" key="7">
    <source>
        <dbReference type="ARBA" id="ARBA00041606"/>
    </source>
</evidence>
<reference evidence="12" key="1">
    <citation type="submission" date="2018-10" db="EMBL/GenBank/DDBJ databases">
        <title>Transcriptome assembly of Aceria tosichella (Wheat curl mite) Type 2.</title>
        <authorList>
            <person name="Scully E.D."/>
            <person name="Geib S.M."/>
            <person name="Palmer N.A."/>
            <person name="Gupta A.K."/>
            <person name="Sarath G."/>
            <person name="Tatineni S."/>
        </authorList>
    </citation>
    <scope>NUCLEOTIDE SEQUENCE</scope>
    <source>
        <strain evidence="12">LincolnNE</strain>
    </source>
</reference>
<evidence type="ECO:0000256" key="1">
    <source>
        <dbReference type="ARBA" id="ARBA00004173"/>
    </source>
</evidence>
<evidence type="ECO:0000313" key="12">
    <source>
        <dbReference type="EMBL" id="MDE45315.1"/>
    </source>
</evidence>
<evidence type="ECO:0000256" key="6">
    <source>
        <dbReference type="ARBA" id="ARBA00039335"/>
    </source>
</evidence>
<evidence type="ECO:0000259" key="11">
    <source>
        <dbReference type="PROSITE" id="PS50881"/>
    </source>
</evidence>
<dbReference type="InterPro" id="IPR048584">
    <property type="entry name" value="Ribosomal_uS5m_N"/>
</dbReference>
<dbReference type="GO" id="GO:0003723">
    <property type="term" value="F:RNA binding"/>
    <property type="evidence" value="ECO:0007669"/>
    <property type="project" value="InterPro"/>
</dbReference>
<dbReference type="PROSITE" id="PS50881">
    <property type="entry name" value="S5_DSRBD"/>
    <property type="match status" value="1"/>
</dbReference>
<comment type="subunit">
    <text evidence="8">Component of the mitochondrial ribosome small subunit (28S) which comprises a 12S rRNA and about 30 distinct proteins.</text>
</comment>
<dbReference type="GO" id="GO:0005763">
    <property type="term" value="C:mitochondrial small ribosomal subunit"/>
    <property type="evidence" value="ECO:0007669"/>
    <property type="project" value="UniProtKB-ARBA"/>
</dbReference>
<dbReference type="Pfam" id="PF03719">
    <property type="entry name" value="Ribosomal_S5_C"/>
    <property type="match status" value="1"/>
</dbReference>
<dbReference type="InterPro" id="IPR014721">
    <property type="entry name" value="Ribsml_uS5_D2-typ_fold_subgr"/>
</dbReference>
<proteinExistence type="inferred from homology"/>